<accession>A0ABQ9B8V1</accession>
<feature type="region of interest" description="Disordered" evidence="1">
    <location>
        <begin position="161"/>
        <end position="223"/>
    </location>
</feature>
<comment type="caution">
    <text evidence="3">The sequence shown here is derived from an EMBL/GenBank/DDBJ whole genome shotgun (WGS) entry which is preliminary data.</text>
</comment>
<dbReference type="EMBL" id="JAPFFI010000010">
    <property type="protein sequence ID" value="KAJ6376205.1"/>
    <property type="molecule type" value="Genomic_DNA"/>
</dbReference>
<evidence type="ECO:0000259" key="2">
    <source>
        <dbReference type="Pfam" id="PF26031"/>
    </source>
</evidence>
<protein>
    <recommendedName>
        <fullName evidence="2">IREH1/IRE-like N-terminal domain-containing protein</fullName>
    </recommendedName>
</protein>
<evidence type="ECO:0000256" key="1">
    <source>
        <dbReference type="SAM" id="MobiDB-lite"/>
    </source>
</evidence>
<feature type="compositionally biased region" description="Polar residues" evidence="1">
    <location>
        <begin position="60"/>
        <end position="69"/>
    </location>
</feature>
<feature type="domain" description="IREH1/IRE-like N-terminal" evidence="2">
    <location>
        <begin position="371"/>
        <end position="489"/>
    </location>
</feature>
<keyword evidence="4" id="KW-1185">Reference proteome</keyword>
<proteinExistence type="predicted"/>
<feature type="region of interest" description="Disordered" evidence="1">
    <location>
        <begin position="1"/>
        <end position="112"/>
    </location>
</feature>
<feature type="compositionally biased region" description="Low complexity" evidence="1">
    <location>
        <begin position="162"/>
        <end position="199"/>
    </location>
</feature>
<sequence length="570" mass="62408">MVFKNKFFSSSKKSETSSPDGSNNSPGSIGSNSPIRSDKKKPAKSKDSSPTTPASTAASNNFTYKQTQVKDGVKKKDSFFKGKETVSQPQTPTKPGISNAGAGLKSKKGGVLVDNKEKEVEKYSVSPILASSLGLNRIKTRSGPLPQETFFSFRGDKGSGVLGSSKLSRPSASSGDGGSSSNSSSLGSGKKGILGQSKLRVFQKSGNGGDNSDSMSTGSGLGQSREVNQNLQARTRLQSGESSSEAVDYWENLLSVTSFQVFNKFQNLSNAPASVNKENDIFSNELLNHAWLLKELYLGQHSSSCSHSGGLRISDASTPETYDCDNPKESESPRFQAILRLTSAPRKRFPADIKSFSHELNSKGVWPFPFWKPRGLNNLEEILVVIRAKFDKQKEEVNSDLAIFAADLVGILEKNADSHPEWQETIEDLLVLARSCAMTSPGEFWLQCEGIVQELDDRRQELPPGILKQLHTRMLFILTRCTRLLQFHKESVLDENENVFGLRQSRLLCPVDKQITSGAGRDGKISSAAKKAASGRKSYSQALVRKSYSQEQHDWSREQDILPEKLPSFC</sequence>
<dbReference type="InterPro" id="IPR058783">
    <property type="entry name" value="IREH1/IRE-like_N"/>
</dbReference>
<organism evidence="3 4">
    <name type="scientific">Salix suchowensis</name>
    <dbReference type="NCBI Taxonomy" id="1278906"/>
    <lineage>
        <taxon>Eukaryota</taxon>
        <taxon>Viridiplantae</taxon>
        <taxon>Streptophyta</taxon>
        <taxon>Embryophyta</taxon>
        <taxon>Tracheophyta</taxon>
        <taxon>Spermatophyta</taxon>
        <taxon>Magnoliopsida</taxon>
        <taxon>eudicotyledons</taxon>
        <taxon>Gunneridae</taxon>
        <taxon>Pentapetalae</taxon>
        <taxon>rosids</taxon>
        <taxon>fabids</taxon>
        <taxon>Malpighiales</taxon>
        <taxon>Salicaceae</taxon>
        <taxon>Saliceae</taxon>
        <taxon>Salix</taxon>
    </lineage>
</organism>
<evidence type="ECO:0000313" key="3">
    <source>
        <dbReference type="EMBL" id="KAJ6376205.1"/>
    </source>
</evidence>
<reference evidence="3" key="2">
    <citation type="journal article" date="2023" name="Int. J. Mol. Sci.">
        <title>De Novo Assembly and Annotation of 11 Diverse Shrub Willow (Salix) Genomes Reveals Novel Gene Organization in Sex-Linked Regions.</title>
        <authorList>
            <person name="Hyden B."/>
            <person name="Feng K."/>
            <person name="Yates T.B."/>
            <person name="Jawdy S."/>
            <person name="Cereghino C."/>
            <person name="Smart L.B."/>
            <person name="Muchero W."/>
        </authorList>
    </citation>
    <scope>NUCLEOTIDE SEQUENCE</scope>
    <source>
        <tissue evidence="3">Shoot tip</tissue>
    </source>
</reference>
<feature type="compositionally biased region" description="Low complexity" evidence="1">
    <location>
        <begin position="1"/>
        <end position="35"/>
    </location>
</feature>
<feature type="compositionally biased region" description="Basic and acidic residues" evidence="1">
    <location>
        <begin position="71"/>
        <end position="84"/>
    </location>
</feature>
<reference evidence="3" key="1">
    <citation type="submission" date="2022-10" db="EMBL/GenBank/DDBJ databases">
        <authorList>
            <person name="Hyden B.L."/>
            <person name="Feng K."/>
            <person name="Yates T."/>
            <person name="Jawdy S."/>
            <person name="Smart L.B."/>
            <person name="Muchero W."/>
        </authorList>
    </citation>
    <scope>NUCLEOTIDE SEQUENCE</scope>
    <source>
        <tissue evidence="3">Shoot tip</tissue>
    </source>
</reference>
<dbReference type="Pfam" id="PF26031">
    <property type="entry name" value="IREH1"/>
    <property type="match status" value="1"/>
</dbReference>
<dbReference type="Proteomes" id="UP001141253">
    <property type="component" value="Chromosome 12"/>
</dbReference>
<evidence type="ECO:0000313" key="4">
    <source>
        <dbReference type="Proteomes" id="UP001141253"/>
    </source>
</evidence>
<gene>
    <name evidence="3" type="ORF">OIU77_001051</name>
</gene>
<name>A0ABQ9B8V1_9ROSI</name>
<feature type="compositionally biased region" description="Low complexity" evidence="1">
    <location>
        <begin position="48"/>
        <end position="59"/>
    </location>
</feature>